<proteinExistence type="predicted"/>
<dbReference type="AlphaFoldDB" id="A0A0M3QVN4"/>
<feature type="compositionally biased region" description="Polar residues" evidence="1">
    <location>
        <begin position="318"/>
        <end position="331"/>
    </location>
</feature>
<gene>
    <name evidence="3" type="ORF">Dbus_chr2Rg2288</name>
</gene>
<keyword evidence="2" id="KW-0472">Membrane</keyword>
<name>A0A0M3QVN4_DROBS</name>
<dbReference type="OMA" id="MCLWICK"/>
<evidence type="ECO:0000256" key="2">
    <source>
        <dbReference type="SAM" id="Phobius"/>
    </source>
</evidence>
<keyword evidence="4" id="KW-1185">Reference proteome</keyword>
<dbReference type="Proteomes" id="UP000494163">
    <property type="component" value="Chromosome 2R"/>
</dbReference>
<reference evidence="3 4" key="1">
    <citation type="submission" date="2015-08" db="EMBL/GenBank/DDBJ databases">
        <title>Ancestral chromatin configuration constrains chromatin evolution on differentiating sex chromosomes in Drosophila.</title>
        <authorList>
            <person name="Zhou Q."/>
            <person name="Bachtrog D."/>
        </authorList>
    </citation>
    <scope>NUCLEOTIDE SEQUENCE [LARGE SCALE GENOMIC DNA]</scope>
    <source>
        <tissue evidence="3">Whole larvae</tissue>
    </source>
</reference>
<feature type="transmembrane region" description="Helical" evidence="2">
    <location>
        <begin position="244"/>
        <end position="267"/>
    </location>
</feature>
<organism evidence="3 4">
    <name type="scientific">Drosophila busckii</name>
    <name type="common">Fruit fly</name>
    <dbReference type="NCBI Taxonomy" id="30019"/>
    <lineage>
        <taxon>Eukaryota</taxon>
        <taxon>Metazoa</taxon>
        <taxon>Ecdysozoa</taxon>
        <taxon>Arthropoda</taxon>
        <taxon>Hexapoda</taxon>
        <taxon>Insecta</taxon>
        <taxon>Pterygota</taxon>
        <taxon>Neoptera</taxon>
        <taxon>Endopterygota</taxon>
        <taxon>Diptera</taxon>
        <taxon>Brachycera</taxon>
        <taxon>Muscomorpha</taxon>
        <taxon>Ephydroidea</taxon>
        <taxon>Drosophilidae</taxon>
        <taxon>Drosophila</taxon>
    </lineage>
</organism>
<accession>A0A0M3QVN4</accession>
<dbReference type="OrthoDB" id="47276at2759"/>
<protein>
    <submittedName>
        <fullName evidence="3">CG18870</fullName>
    </submittedName>
</protein>
<sequence length="345" mass="39443">MSKCSIWKLTLLTSAIVFAFYPTTTVCYKYLRLQDNLCSDKFIYTLAKPFRGDPTLRLTEDQDSAAVITQAWNITLPIGGHATNKIKYDCQFRVQPNERPRRGIYTIITRLKFRRDPETNKCIDYIQFTGGNRSPSERICSDISIDGPAGRMVFDQRDRDMLVNIFIDKSRHIFGQPLELHMVLTAHSECQLAGDFLCNPKDPYSCISRHFVRDNVTNCMYPCRDEGTCFHDAIAHEEMDTANVALSAITSLIFTMLGVGFCVWICWKYWNCITVQQHAHEASAARFNQRRARSDVPTIELPTATAYDRVIIPDLSPISQDRAQQQESPTPKDSPPSYESLFPDR</sequence>
<dbReference type="EMBL" id="CP012524">
    <property type="protein sequence ID" value="ALC42709.1"/>
    <property type="molecule type" value="Genomic_DNA"/>
</dbReference>
<keyword evidence="2" id="KW-1133">Transmembrane helix</keyword>
<feature type="region of interest" description="Disordered" evidence="1">
    <location>
        <begin position="318"/>
        <end position="345"/>
    </location>
</feature>
<keyword evidence="2" id="KW-0812">Transmembrane</keyword>
<evidence type="ECO:0000313" key="4">
    <source>
        <dbReference type="Proteomes" id="UP000494163"/>
    </source>
</evidence>
<evidence type="ECO:0000256" key="1">
    <source>
        <dbReference type="SAM" id="MobiDB-lite"/>
    </source>
</evidence>
<evidence type="ECO:0000313" key="3">
    <source>
        <dbReference type="EMBL" id="ALC42709.1"/>
    </source>
</evidence>